<dbReference type="Proteomes" id="UP000321389">
    <property type="component" value="Chromosome"/>
</dbReference>
<proteinExistence type="predicted"/>
<dbReference type="AlphaFoldDB" id="A0A5B8L694"/>
<dbReference type="OrthoDB" id="330101at2"/>
<evidence type="ECO:0000313" key="3">
    <source>
        <dbReference type="Proteomes" id="UP000321389"/>
    </source>
</evidence>
<reference evidence="2" key="1">
    <citation type="submission" date="2020-04" db="EMBL/GenBank/DDBJ databases">
        <title>Nitratireductor sp. nov. isolated from mangrove soil.</title>
        <authorList>
            <person name="Ye Y."/>
        </authorList>
    </citation>
    <scope>NUCLEOTIDE SEQUENCE</scope>
    <source>
        <strain evidence="2">SY7</strain>
    </source>
</reference>
<dbReference type="InterPro" id="IPR032693">
    <property type="entry name" value="YtkA-like_dom"/>
</dbReference>
<protein>
    <submittedName>
        <fullName evidence="2">Auxin-binding protein</fullName>
    </submittedName>
</protein>
<evidence type="ECO:0000259" key="1">
    <source>
        <dbReference type="Pfam" id="PF13115"/>
    </source>
</evidence>
<gene>
    <name evidence="2" type="ORF">FQ775_22290</name>
</gene>
<name>A0A5B8L694_9HYPH</name>
<dbReference type="KEGG" id="niy:FQ775_22290"/>
<keyword evidence="3" id="KW-1185">Reference proteome</keyword>
<dbReference type="EMBL" id="CP042301">
    <property type="protein sequence ID" value="QDZ03477.1"/>
    <property type="molecule type" value="Genomic_DNA"/>
</dbReference>
<accession>A0A5B8L694</accession>
<dbReference type="Pfam" id="PF13115">
    <property type="entry name" value="YtkA"/>
    <property type="match status" value="1"/>
</dbReference>
<sequence length="157" mass="16453">MRLCGRGKGPMVGAMFRIIAFVLSAAALAFAAIFLLNPGSEPAATRDLSRSKASDNGLYVVEIAPEKDPIEQGVLHGWVVTLTTPAGEAVEGAAIAVGGGMPDHGHGLPTSPEMTAELGEGRYQVEGVRFNMGGWWVLEFEIDAGPGKDSATFNLQL</sequence>
<evidence type="ECO:0000313" key="2">
    <source>
        <dbReference type="EMBL" id="QDZ03477.1"/>
    </source>
</evidence>
<organism evidence="2 3">
    <name type="scientific">Nitratireductor mangrovi</name>
    <dbReference type="NCBI Taxonomy" id="2599600"/>
    <lineage>
        <taxon>Bacteria</taxon>
        <taxon>Pseudomonadati</taxon>
        <taxon>Pseudomonadota</taxon>
        <taxon>Alphaproteobacteria</taxon>
        <taxon>Hyphomicrobiales</taxon>
        <taxon>Phyllobacteriaceae</taxon>
        <taxon>Nitratireductor</taxon>
    </lineage>
</organism>
<feature type="domain" description="YtkA-like" evidence="1">
    <location>
        <begin position="60"/>
        <end position="138"/>
    </location>
</feature>